<dbReference type="EnsemblMetazoa" id="AATE018112-RA">
    <property type="protein sequence ID" value="AATE018112-PA.1"/>
    <property type="gene ID" value="AATE018112"/>
</dbReference>
<accession>A0A182JHC1</accession>
<dbReference type="SMR" id="A0A182JHC1"/>
<evidence type="ECO:0000256" key="2">
    <source>
        <dbReference type="ARBA" id="ARBA00008098"/>
    </source>
</evidence>
<dbReference type="FunFam" id="1.10.238.20:FF:000001">
    <property type="entry name" value="General odorant-binding protein lush"/>
    <property type="match status" value="1"/>
</dbReference>
<dbReference type="SMART" id="SM00708">
    <property type="entry name" value="PhBP"/>
    <property type="match status" value="1"/>
</dbReference>
<sequence length="161" mass="18132">MKEAVAVRLHLQDHQAVGRSFARRDPTPEPFGFSFFGSRRECMSAAQQEIAELPEVKGYKLHCIESSGITEGPAKKLAAGEAIKDPDQATKCFVQCFFQKLRLVDENGVVLKDKLETFLTKLMDADKAKDYVKQCDIRRTNPCDTAYAVYDCYLGKKAKLF</sequence>
<dbReference type="SUPFAM" id="SSF47565">
    <property type="entry name" value="Insect pheromone/odorant-binding proteins"/>
    <property type="match status" value="1"/>
</dbReference>
<organism evidence="6">
    <name type="scientific">Anopheles atroparvus</name>
    <name type="common">European mosquito</name>
    <dbReference type="NCBI Taxonomy" id="41427"/>
    <lineage>
        <taxon>Eukaryota</taxon>
        <taxon>Metazoa</taxon>
        <taxon>Ecdysozoa</taxon>
        <taxon>Arthropoda</taxon>
        <taxon>Hexapoda</taxon>
        <taxon>Insecta</taxon>
        <taxon>Pterygota</taxon>
        <taxon>Neoptera</taxon>
        <taxon>Endopterygota</taxon>
        <taxon>Diptera</taxon>
        <taxon>Nematocera</taxon>
        <taxon>Culicoidea</taxon>
        <taxon>Culicidae</taxon>
        <taxon>Anophelinae</taxon>
        <taxon>Anopheles</taxon>
    </lineage>
</organism>
<keyword evidence="3" id="KW-0964">Secreted</keyword>
<dbReference type="InterPro" id="IPR006170">
    <property type="entry name" value="PBP/GOBP"/>
</dbReference>
<dbReference type="Gene3D" id="1.10.238.20">
    <property type="entry name" value="Pheromone/general odorant binding protein domain"/>
    <property type="match status" value="1"/>
</dbReference>
<dbReference type="Pfam" id="PF01395">
    <property type="entry name" value="PBP_GOBP"/>
    <property type="match status" value="1"/>
</dbReference>
<evidence type="ECO:0000313" key="6">
    <source>
        <dbReference type="EnsemblMetazoa" id="AATE018112-PA.1"/>
    </source>
</evidence>
<keyword evidence="4" id="KW-0732">Signal</keyword>
<name>A0A182JHC1_ANOAO</name>
<dbReference type="GO" id="GO:0005615">
    <property type="term" value="C:extracellular space"/>
    <property type="evidence" value="ECO:0007669"/>
    <property type="project" value="TreeGrafter"/>
</dbReference>
<protein>
    <submittedName>
        <fullName evidence="6">Uncharacterized protein</fullName>
    </submittedName>
</protein>
<proteinExistence type="inferred from homology"/>
<dbReference type="STRING" id="41427.A0A182JHC1"/>
<keyword evidence="5" id="KW-1015">Disulfide bond</keyword>
<reference evidence="6" key="1">
    <citation type="submission" date="2022-08" db="UniProtKB">
        <authorList>
            <consortium name="EnsemblMetazoa"/>
        </authorList>
    </citation>
    <scope>IDENTIFICATION</scope>
    <source>
        <strain evidence="6">EBRO</strain>
    </source>
</reference>
<evidence type="ECO:0000256" key="5">
    <source>
        <dbReference type="ARBA" id="ARBA00023157"/>
    </source>
</evidence>
<dbReference type="InterPro" id="IPR036728">
    <property type="entry name" value="PBP_GOBP_sf"/>
</dbReference>
<comment type="similarity">
    <text evidence="2">Belongs to the PBP/GOBP family.</text>
</comment>
<dbReference type="GO" id="GO:0005549">
    <property type="term" value="F:odorant binding"/>
    <property type="evidence" value="ECO:0007669"/>
    <property type="project" value="InterPro"/>
</dbReference>
<dbReference type="PANTHER" id="PTHR11857">
    <property type="entry name" value="ODORANT BINDING PROTEIN-RELATED"/>
    <property type="match status" value="1"/>
</dbReference>
<evidence type="ECO:0000256" key="4">
    <source>
        <dbReference type="ARBA" id="ARBA00022729"/>
    </source>
</evidence>
<dbReference type="PANTHER" id="PTHR11857:SF43">
    <property type="entry name" value="GEO07291P1-RELATED"/>
    <property type="match status" value="1"/>
</dbReference>
<dbReference type="GO" id="GO:0007608">
    <property type="term" value="P:sensory perception of smell"/>
    <property type="evidence" value="ECO:0007669"/>
    <property type="project" value="TreeGrafter"/>
</dbReference>
<evidence type="ECO:0000256" key="1">
    <source>
        <dbReference type="ARBA" id="ARBA00004613"/>
    </source>
</evidence>
<dbReference type="AlphaFoldDB" id="A0A182JHC1"/>
<evidence type="ECO:0000256" key="3">
    <source>
        <dbReference type="ARBA" id="ARBA00022525"/>
    </source>
</evidence>
<dbReference type="CDD" id="cd23992">
    <property type="entry name" value="PBP_GOBP"/>
    <property type="match status" value="1"/>
</dbReference>
<dbReference type="VEuPathDB" id="VectorBase:AATE018112"/>
<comment type="subcellular location">
    <subcellularLocation>
        <location evidence="1">Secreted</location>
    </subcellularLocation>
</comment>